<feature type="compositionally biased region" description="Basic and acidic residues" evidence="2">
    <location>
        <begin position="26"/>
        <end position="41"/>
    </location>
</feature>
<evidence type="ECO:0000256" key="1">
    <source>
        <dbReference type="SAM" id="Coils"/>
    </source>
</evidence>
<keyword evidence="4" id="KW-1185">Reference proteome</keyword>
<feature type="coiled-coil region" evidence="1">
    <location>
        <begin position="61"/>
        <end position="97"/>
    </location>
</feature>
<sequence>MAEQVNNHVDDTQHTESSHNAEVSTNDDKQQTTEKTFTQEEVTKLIQERVAREQRKTDEKIKDAIAEAQKLAKMNKDQQLQYENEKLLKELETYKTKDAKSQMKQEARSMLNQTGIEVVDEDLLDILVTANAEQTKKNVDIFANLLNKMVQANVEKALRQETPVNYQQSSLSKQDIMAIKDDVERQQAIAKNINLFK</sequence>
<evidence type="ECO:0008006" key="5">
    <source>
        <dbReference type="Google" id="ProtNLM"/>
    </source>
</evidence>
<name>G5JIP6_9STAP</name>
<proteinExistence type="predicted"/>
<dbReference type="EMBL" id="AEUN01000410">
    <property type="protein sequence ID" value="EHJ07952.1"/>
    <property type="molecule type" value="Genomic_DNA"/>
</dbReference>
<feature type="region of interest" description="Disordered" evidence="2">
    <location>
        <begin position="1"/>
        <end position="41"/>
    </location>
</feature>
<evidence type="ECO:0000313" key="4">
    <source>
        <dbReference type="Proteomes" id="UP000005413"/>
    </source>
</evidence>
<evidence type="ECO:0000256" key="2">
    <source>
        <dbReference type="SAM" id="MobiDB-lite"/>
    </source>
</evidence>
<dbReference type="Proteomes" id="UP000005413">
    <property type="component" value="Unassembled WGS sequence"/>
</dbReference>
<dbReference type="PATRIC" id="fig|911238.3.peg.1138"/>
<dbReference type="RefSeq" id="WP_002463906.1">
    <property type="nucleotide sequence ID" value="NZ_AEUN01000410.1"/>
</dbReference>
<dbReference type="Pfam" id="PF14265">
    <property type="entry name" value="DUF4355"/>
    <property type="match status" value="1"/>
</dbReference>
<keyword evidence="1" id="KW-0175">Coiled coil</keyword>
<protein>
    <recommendedName>
        <fullName evidence="5">DUF4355 domain-containing protein</fullName>
    </recommendedName>
</protein>
<reference evidence="3 4" key="1">
    <citation type="journal article" date="2012" name="BMC Genomics">
        <title>Comparative genomic analysis of the genus Staphylococcus including Staphylococcus aureus and its newly described sister species Staphylococcus simiae.</title>
        <authorList>
            <person name="Suzuki H."/>
            <person name="Lefebure T."/>
            <person name="Pavinski Bitar P."/>
            <person name="Stanhope M.J."/>
        </authorList>
    </citation>
    <scope>NUCLEOTIDE SEQUENCE [LARGE SCALE GENOMIC DNA]</scope>
    <source>
        <strain evidence="3 4">CCM 7213</strain>
    </source>
</reference>
<dbReference type="InterPro" id="IPR025580">
    <property type="entry name" value="Gp46"/>
</dbReference>
<dbReference type="OrthoDB" id="2414305at2"/>
<evidence type="ECO:0000313" key="3">
    <source>
        <dbReference type="EMBL" id="EHJ07952.1"/>
    </source>
</evidence>
<organism evidence="3 4">
    <name type="scientific">Staphylococcus simiae CCM 7213 = CCUG 51256</name>
    <dbReference type="NCBI Taxonomy" id="911238"/>
    <lineage>
        <taxon>Bacteria</taxon>
        <taxon>Bacillati</taxon>
        <taxon>Bacillota</taxon>
        <taxon>Bacilli</taxon>
        <taxon>Bacillales</taxon>
        <taxon>Staphylococcaceae</taxon>
        <taxon>Staphylococcus</taxon>
    </lineage>
</organism>
<comment type="caution">
    <text evidence="3">The sequence shown here is derived from an EMBL/GenBank/DDBJ whole genome shotgun (WGS) entry which is preliminary data.</text>
</comment>
<accession>G5JIP6</accession>
<dbReference type="AlphaFoldDB" id="G5JIP6"/>
<gene>
    <name evidence="3" type="ORF">SS7213T_06671</name>
</gene>
<feature type="compositionally biased region" description="Basic and acidic residues" evidence="2">
    <location>
        <begin position="8"/>
        <end position="19"/>
    </location>
</feature>